<feature type="compositionally biased region" description="Acidic residues" evidence="1">
    <location>
        <begin position="81"/>
        <end position="90"/>
    </location>
</feature>
<evidence type="ECO:0000313" key="3">
    <source>
        <dbReference type="Proteomes" id="UP001500967"/>
    </source>
</evidence>
<protein>
    <submittedName>
        <fullName evidence="2">Uncharacterized protein</fullName>
    </submittedName>
</protein>
<feature type="compositionally biased region" description="Acidic residues" evidence="1">
    <location>
        <begin position="48"/>
        <end position="63"/>
    </location>
</feature>
<feature type="compositionally biased region" description="Acidic residues" evidence="1">
    <location>
        <begin position="117"/>
        <end position="126"/>
    </location>
</feature>
<reference evidence="2 3" key="1">
    <citation type="journal article" date="2019" name="Int. J. Syst. Evol. Microbiol.">
        <title>The Global Catalogue of Microorganisms (GCM) 10K type strain sequencing project: providing services to taxonomists for standard genome sequencing and annotation.</title>
        <authorList>
            <consortium name="The Broad Institute Genomics Platform"/>
            <consortium name="The Broad Institute Genome Sequencing Center for Infectious Disease"/>
            <person name="Wu L."/>
            <person name="Ma J."/>
        </authorList>
    </citation>
    <scope>NUCLEOTIDE SEQUENCE [LARGE SCALE GENOMIC DNA]</scope>
    <source>
        <strain evidence="2 3">JCM 10425</strain>
    </source>
</reference>
<keyword evidence="3" id="KW-1185">Reference proteome</keyword>
<feature type="region of interest" description="Disordered" evidence="1">
    <location>
        <begin position="28"/>
        <end position="226"/>
    </location>
</feature>
<proteinExistence type="predicted"/>
<evidence type="ECO:0000313" key="2">
    <source>
        <dbReference type="EMBL" id="GAA0278171.1"/>
    </source>
</evidence>
<dbReference type="EMBL" id="BAAAGX010000037">
    <property type="protein sequence ID" value="GAA0278171.1"/>
    <property type="molecule type" value="Genomic_DNA"/>
</dbReference>
<comment type="caution">
    <text evidence="2">The sequence shown here is derived from an EMBL/GenBank/DDBJ whole genome shotgun (WGS) entry which is preliminary data.</text>
</comment>
<evidence type="ECO:0000256" key="1">
    <source>
        <dbReference type="SAM" id="MobiDB-lite"/>
    </source>
</evidence>
<sequence>MLAAPVPGALGPVARFRGARFRVGLRIRRRRPRPGRREATMDGHVGDDFPDGFEADGPDDLPDDNALPGVGDPAWEHGTVDLDDPDDQPDDAPWPPDTAETLDLTDEDFAAAVEPDLPTDEPDAPDPADSPDYPDVPAVGDDSPVGLGADPDAPAADTTDGAWLDLPDLTDVDVPEPSGGPPWVDTGLLGDADVPVTGDAVPATPEGGSDDLRAALGEPPSVGDPTGDAYRELVGSDDPAVRNLARLWGPPA</sequence>
<gene>
    <name evidence="2" type="ORF">GCM10009539_77460</name>
</gene>
<feature type="compositionally biased region" description="Basic and acidic residues" evidence="1">
    <location>
        <begin position="35"/>
        <end position="47"/>
    </location>
</feature>
<feature type="compositionally biased region" description="Low complexity" evidence="1">
    <location>
        <begin position="148"/>
        <end position="167"/>
    </location>
</feature>
<organism evidence="2 3">
    <name type="scientific">Cryptosporangium japonicum</name>
    <dbReference type="NCBI Taxonomy" id="80872"/>
    <lineage>
        <taxon>Bacteria</taxon>
        <taxon>Bacillati</taxon>
        <taxon>Actinomycetota</taxon>
        <taxon>Actinomycetes</taxon>
        <taxon>Cryptosporangiales</taxon>
        <taxon>Cryptosporangiaceae</taxon>
        <taxon>Cryptosporangium</taxon>
    </lineage>
</organism>
<dbReference type="Proteomes" id="UP001500967">
    <property type="component" value="Unassembled WGS sequence"/>
</dbReference>
<accession>A0ABN0V6M3</accession>
<name>A0ABN0V6M3_9ACTN</name>